<accession>A0ABR9BC05</accession>
<dbReference type="InterPro" id="IPR003593">
    <property type="entry name" value="AAA+_ATPase"/>
</dbReference>
<dbReference type="PROSITE" id="PS00211">
    <property type="entry name" value="ABC_TRANSPORTER_1"/>
    <property type="match status" value="1"/>
</dbReference>
<dbReference type="SUPFAM" id="SSF52540">
    <property type="entry name" value="P-loop containing nucleoside triphosphate hydrolases"/>
    <property type="match status" value="1"/>
</dbReference>
<organism evidence="5 6">
    <name type="scientific">Thauera sedimentorum</name>
    <dbReference type="NCBI Taxonomy" id="2767595"/>
    <lineage>
        <taxon>Bacteria</taxon>
        <taxon>Pseudomonadati</taxon>
        <taxon>Pseudomonadota</taxon>
        <taxon>Betaproteobacteria</taxon>
        <taxon>Rhodocyclales</taxon>
        <taxon>Zoogloeaceae</taxon>
        <taxon>Thauera</taxon>
    </lineage>
</organism>
<dbReference type="Gene3D" id="3.40.50.300">
    <property type="entry name" value="P-loop containing nucleotide triphosphate hydrolases"/>
    <property type="match status" value="1"/>
</dbReference>
<dbReference type="InterPro" id="IPR027417">
    <property type="entry name" value="P-loop_NTPase"/>
</dbReference>
<evidence type="ECO:0000256" key="3">
    <source>
        <dbReference type="ARBA" id="ARBA00022840"/>
    </source>
</evidence>
<comment type="caution">
    <text evidence="5">The sequence shown here is derived from an EMBL/GenBank/DDBJ whole genome shotgun (WGS) entry which is preliminary data.</text>
</comment>
<protein>
    <submittedName>
        <fullName evidence="5">ABC transporter ATP-binding protein</fullName>
    </submittedName>
</protein>
<dbReference type="RefSeq" id="WP_187718662.1">
    <property type="nucleotide sequence ID" value="NZ_JACTAH010000002.1"/>
</dbReference>
<evidence type="ECO:0000259" key="4">
    <source>
        <dbReference type="PROSITE" id="PS50893"/>
    </source>
</evidence>
<sequence>MTLLEADAITLRRGAATLVDGVSLAIARGELFGLIGPNGAGKSSLLRALAQLVPHEGEARLAGTALARLSPQARATRLAYLAQGDQAAWPLTVRDFVALGRLPHGRNDAAGRAAVDAALAHMHLDALAERRLDRLSGGERALARLARALAVEAPLLLADEPVAALDPYHQLSVMELLRRQCALGRSIVVVLHDLTLASRFCDRVLLMHAGRAVACGEPRRVLTPANLQRVYQVQAMHGEHEAQAYVLPWRCRPEPDPALQAEAAR</sequence>
<dbReference type="GO" id="GO:0005524">
    <property type="term" value="F:ATP binding"/>
    <property type="evidence" value="ECO:0007669"/>
    <property type="project" value="UniProtKB-KW"/>
</dbReference>
<keyword evidence="2" id="KW-0547">Nucleotide-binding</keyword>
<proteinExistence type="predicted"/>
<keyword evidence="1" id="KW-0472">Membrane</keyword>
<evidence type="ECO:0000313" key="6">
    <source>
        <dbReference type="Proteomes" id="UP000603602"/>
    </source>
</evidence>
<gene>
    <name evidence="5" type="ORF">IFO67_13305</name>
</gene>
<name>A0ABR9BC05_9RHOO</name>
<dbReference type="InterPro" id="IPR003439">
    <property type="entry name" value="ABC_transporter-like_ATP-bd"/>
</dbReference>
<feature type="domain" description="ABC transporter" evidence="4">
    <location>
        <begin position="4"/>
        <end position="234"/>
    </location>
</feature>
<evidence type="ECO:0000313" key="5">
    <source>
        <dbReference type="EMBL" id="MBD8503865.1"/>
    </source>
</evidence>
<dbReference type="EMBL" id="JACYTO010000002">
    <property type="protein sequence ID" value="MBD8503865.1"/>
    <property type="molecule type" value="Genomic_DNA"/>
</dbReference>
<keyword evidence="3 5" id="KW-0067">ATP-binding</keyword>
<keyword evidence="6" id="KW-1185">Reference proteome</keyword>
<keyword evidence="1" id="KW-1003">Cell membrane</keyword>
<evidence type="ECO:0000256" key="1">
    <source>
        <dbReference type="ARBA" id="ARBA00022475"/>
    </source>
</evidence>
<dbReference type="SMART" id="SM00382">
    <property type="entry name" value="AAA"/>
    <property type="match status" value="1"/>
</dbReference>
<dbReference type="CDD" id="cd03214">
    <property type="entry name" value="ABC_Iron-Siderophores_B12_Hemin"/>
    <property type="match status" value="1"/>
</dbReference>
<reference evidence="6" key="1">
    <citation type="submission" date="2023-07" db="EMBL/GenBank/DDBJ databases">
        <title>Thauera sp. CAU 1555 isolated from sand of Yaerae Beach.</title>
        <authorList>
            <person name="Kim W."/>
        </authorList>
    </citation>
    <scope>NUCLEOTIDE SEQUENCE [LARGE SCALE GENOMIC DNA]</scope>
    <source>
        <strain evidence="6">CAU 1555</strain>
    </source>
</reference>
<dbReference type="Proteomes" id="UP000603602">
    <property type="component" value="Unassembled WGS sequence"/>
</dbReference>
<dbReference type="PROSITE" id="PS50893">
    <property type="entry name" value="ABC_TRANSPORTER_2"/>
    <property type="match status" value="1"/>
</dbReference>
<evidence type="ECO:0000256" key="2">
    <source>
        <dbReference type="ARBA" id="ARBA00022741"/>
    </source>
</evidence>
<dbReference type="InterPro" id="IPR017871">
    <property type="entry name" value="ABC_transporter-like_CS"/>
</dbReference>
<dbReference type="PANTHER" id="PTHR42794:SF2">
    <property type="entry name" value="ABC TRANSPORTER ATP-BINDING PROTEIN"/>
    <property type="match status" value="1"/>
</dbReference>
<dbReference type="PANTHER" id="PTHR42794">
    <property type="entry name" value="HEMIN IMPORT ATP-BINDING PROTEIN HMUV"/>
    <property type="match status" value="1"/>
</dbReference>
<dbReference type="Pfam" id="PF00005">
    <property type="entry name" value="ABC_tran"/>
    <property type="match status" value="1"/>
</dbReference>